<protein>
    <submittedName>
        <fullName evidence="1">Uncharacterized protein</fullName>
    </submittedName>
</protein>
<gene>
    <name evidence="1" type="ORF">ACFQ4M_03645</name>
</gene>
<organism evidence="1 2">
    <name type="scientific">Thauera mechernichensis</name>
    <dbReference type="NCBI Taxonomy" id="82788"/>
    <lineage>
        <taxon>Bacteria</taxon>
        <taxon>Pseudomonadati</taxon>
        <taxon>Pseudomonadota</taxon>
        <taxon>Betaproteobacteria</taxon>
        <taxon>Rhodocyclales</taxon>
        <taxon>Zoogloeaceae</taxon>
        <taxon>Thauera</taxon>
    </lineage>
</organism>
<comment type="caution">
    <text evidence="1">The sequence shown here is derived from an EMBL/GenBank/DDBJ whole genome shotgun (WGS) entry which is preliminary data.</text>
</comment>
<dbReference type="EMBL" id="JBHTMC010000006">
    <property type="protein sequence ID" value="MFD1262662.1"/>
    <property type="molecule type" value="Genomic_DNA"/>
</dbReference>
<reference evidence="2" key="1">
    <citation type="journal article" date="2019" name="Int. J. Syst. Evol. Microbiol.">
        <title>The Global Catalogue of Microorganisms (GCM) 10K type strain sequencing project: providing services to taxonomists for standard genome sequencing and annotation.</title>
        <authorList>
            <consortium name="The Broad Institute Genomics Platform"/>
            <consortium name="The Broad Institute Genome Sequencing Center for Infectious Disease"/>
            <person name="Wu L."/>
            <person name="Ma J."/>
        </authorList>
    </citation>
    <scope>NUCLEOTIDE SEQUENCE [LARGE SCALE GENOMIC DNA]</scope>
    <source>
        <strain evidence="2">CCUG 48884</strain>
    </source>
</reference>
<dbReference type="Proteomes" id="UP001597158">
    <property type="component" value="Unassembled WGS sequence"/>
</dbReference>
<accession>A0ABW3WAK9</accession>
<evidence type="ECO:0000313" key="2">
    <source>
        <dbReference type="Proteomes" id="UP001597158"/>
    </source>
</evidence>
<sequence length="192" mass="20506">MELMRSGFAGAPQGFLALVAGGAELGRATVVTRPSGGVVMCFFSDPSGGADRLRVLPSLPRPDLARDPARTGLGVAADLELIARVFGLNTAQIAEICGPVTRPTVYAWRDGAAPRPAKLARIHMLRRAALDWERSGFGVPGTAMTAPVIYEKSLFDLLRADPLDLAAIQFAGGRLAMEREMAARRTFADPFR</sequence>
<evidence type="ECO:0000313" key="1">
    <source>
        <dbReference type="EMBL" id="MFD1262662.1"/>
    </source>
</evidence>
<proteinExistence type="predicted"/>
<keyword evidence="2" id="KW-1185">Reference proteome</keyword>
<dbReference type="RefSeq" id="WP_277830193.1">
    <property type="nucleotide sequence ID" value="NZ_JARQZE010000001.1"/>
</dbReference>
<name>A0ABW3WAK9_9RHOO</name>